<dbReference type="Proteomes" id="UP000702425">
    <property type="component" value="Unassembled WGS sequence"/>
</dbReference>
<protein>
    <submittedName>
        <fullName evidence="2">Uncharacterized protein</fullName>
    </submittedName>
</protein>
<organism evidence="2 3">
    <name type="scientific">Microcoleus asticus IPMA8</name>
    <dbReference type="NCBI Taxonomy" id="2563858"/>
    <lineage>
        <taxon>Bacteria</taxon>
        <taxon>Bacillati</taxon>
        <taxon>Cyanobacteriota</taxon>
        <taxon>Cyanophyceae</taxon>
        <taxon>Oscillatoriophycideae</taxon>
        <taxon>Oscillatoriales</taxon>
        <taxon>Microcoleaceae</taxon>
        <taxon>Microcoleus</taxon>
        <taxon>Microcoleus asticus</taxon>
    </lineage>
</organism>
<dbReference type="EMBL" id="SRRZ01000121">
    <property type="protein sequence ID" value="NQE37282.1"/>
    <property type="molecule type" value="Genomic_DNA"/>
</dbReference>
<feature type="region of interest" description="Disordered" evidence="1">
    <location>
        <begin position="90"/>
        <end position="113"/>
    </location>
</feature>
<name>A0ABX2D3R4_9CYAN</name>
<gene>
    <name evidence="2" type="ORF">E5S67_05051</name>
</gene>
<accession>A0ABX2D3R4</accession>
<dbReference type="RefSeq" id="WP_172191191.1">
    <property type="nucleotide sequence ID" value="NZ_CAWPPK010000026.1"/>
</dbReference>
<sequence>MARDLSAYNVSEKPCYTCPFGGKNPIPLAPDRLAYYYDELLNGGSQHLCHSAEKTICRGGRTIQLRWFCLLGIIEEPTDEAFNQAVTEVELKRNKNDKNGRNNGKTENISETH</sequence>
<keyword evidence="3" id="KW-1185">Reference proteome</keyword>
<evidence type="ECO:0000313" key="3">
    <source>
        <dbReference type="Proteomes" id="UP000702425"/>
    </source>
</evidence>
<evidence type="ECO:0000313" key="2">
    <source>
        <dbReference type="EMBL" id="NQE37282.1"/>
    </source>
</evidence>
<reference evidence="2 3" key="1">
    <citation type="journal article" date="2020" name="Sci. Rep.">
        <title>A novel cyanobacterial geosmin producer, revising GeoA distribution and dispersion patterns in Bacteria.</title>
        <authorList>
            <person name="Churro C."/>
            <person name="Semedo-Aguiar A.P."/>
            <person name="Silva A.D."/>
            <person name="Pereira-Leal J.B."/>
            <person name="Leite R.B."/>
        </authorList>
    </citation>
    <scope>NUCLEOTIDE SEQUENCE [LARGE SCALE GENOMIC DNA]</scope>
    <source>
        <strain evidence="2 3">IPMA8</strain>
    </source>
</reference>
<proteinExistence type="predicted"/>
<feature type="compositionally biased region" description="Basic and acidic residues" evidence="1">
    <location>
        <begin position="90"/>
        <end position="100"/>
    </location>
</feature>
<evidence type="ECO:0000256" key="1">
    <source>
        <dbReference type="SAM" id="MobiDB-lite"/>
    </source>
</evidence>
<comment type="caution">
    <text evidence="2">The sequence shown here is derived from an EMBL/GenBank/DDBJ whole genome shotgun (WGS) entry which is preliminary data.</text>
</comment>